<name>A0A4P6JQ10_KTERU</name>
<dbReference type="EMBL" id="CP035758">
    <property type="protein sequence ID" value="QBD77478.1"/>
    <property type="molecule type" value="Genomic_DNA"/>
</dbReference>
<keyword evidence="3" id="KW-1185">Reference proteome</keyword>
<dbReference type="Proteomes" id="UP000290365">
    <property type="component" value="Chromosome"/>
</dbReference>
<proteinExistence type="predicted"/>
<dbReference type="KEGG" id="kbs:EPA93_16370"/>
<evidence type="ECO:0000313" key="2">
    <source>
        <dbReference type="EMBL" id="QBD77479.1"/>
    </source>
</evidence>
<dbReference type="KEGG" id="kbs:EPA93_16365"/>
<sequence>MADLEAKRKELTKRIVDKIVEDPQFRDQVSNDPEGALEASGLSKEIRAIEAESNQAEVSGYAAKPQWFDSWGCV</sequence>
<dbReference type="EMBL" id="CP035758">
    <property type="protein sequence ID" value="QBD77479.1"/>
    <property type="molecule type" value="Genomic_DNA"/>
</dbReference>
<dbReference type="RefSeq" id="WP_129888535.1">
    <property type="nucleotide sequence ID" value="NZ_CP035758.1"/>
</dbReference>
<organism evidence="2 3">
    <name type="scientific">Ktedonosporobacter rubrisoli</name>
    <dbReference type="NCBI Taxonomy" id="2509675"/>
    <lineage>
        <taxon>Bacteria</taxon>
        <taxon>Bacillati</taxon>
        <taxon>Chloroflexota</taxon>
        <taxon>Ktedonobacteria</taxon>
        <taxon>Ktedonobacterales</taxon>
        <taxon>Ktedonosporobacteraceae</taxon>
        <taxon>Ktedonosporobacter</taxon>
    </lineage>
</organism>
<gene>
    <name evidence="1" type="ORF">EPA93_16365</name>
    <name evidence="2" type="ORF">EPA93_16370</name>
</gene>
<accession>A0A4P6JQ10</accession>
<protein>
    <submittedName>
        <fullName evidence="2">Uncharacterized protein</fullName>
    </submittedName>
</protein>
<reference evidence="2 3" key="1">
    <citation type="submission" date="2019-01" db="EMBL/GenBank/DDBJ databases">
        <title>Ktedonosporobacter rubrisoli SCAWS-G2.</title>
        <authorList>
            <person name="Huang Y."/>
            <person name="Yan B."/>
        </authorList>
    </citation>
    <scope>NUCLEOTIDE SEQUENCE [LARGE SCALE GENOMIC DNA]</scope>
    <source>
        <strain evidence="2 3">SCAWS-G2</strain>
    </source>
</reference>
<evidence type="ECO:0000313" key="1">
    <source>
        <dbReference type="EMBL" id="QBD77478.1"/>
    </source>
</evidence>
<dbReference type="AlphaFoldDB" id="A0A4P6JQ10"/>
<evidence type="ECO:0000313" key="3">
    <source>
        <dbReference type="Proteomes" id="UP000290365"/>
    </source>
</evidence>